<dbReference type="InterPro" id="IPR015350">
    <property type="entry name" value="Beta-trefoil_DNA-bd_dom"/>
</dbReference>
<dbReference type="Gene3D" id="2.60.40.10">
    <property type="entry name" value="Immunoglobulins"/>
    <property type="match status" value="1"/>
</dbReference>
<accession>A0A1C7NCT7</accession>
<dbReference type="STRING" id="101091.A0A1C7NCT7"/>
<evidence type="ECO:0000256" key="4">
    <source>
        <dbReference type="ARBA" id="ARBA00023125"/>
    </source>
</evidence>
<dbReference type="InterPro" id="IPR013783">
    <property type="entry name" value="Ig-like_fold"/>
</dbReference>
<organism evidence="9 10">
    <name type="scientific">Choanephora cucurbitarum</name>
    <dbReference type="NCBI Taxonomy" id="101091"/>
    <lineage>
        <taxon>Eukaryota</taxon>
        <taxon>Fungi</taxon>
        <taxon>Fungi incertae sedis</taxon>
        <taxon>Mucoromycota</taxon>
        <taxon>Mucoromycotina</taxon>
        <taxon>Mucoromycetes</taxon>
        <taxon>Mucorales</taxon>
        <taxon>Mucorineae</taxon>
        <taxon>Choanephoraceae</taxon>
        <taxon>Choanephoroideae</taxon>
        <taxon>Choanephora</taxon>
    </lineage>
</organism>
<dbReference type="EMBL" id="LUGH01000262">
    <property type="protein sequence ID" value="OBZ86907.1"/>
    <property type="molecule type" value="Genomic_DNA"/>
</dbReference>
<dbReference type="InterPro" id="IPR036358">
    <property type="entry name" value="BTD_sf"/>
</dbReference>
<evidence type="ECO:0000256" key="1">
    <source>
        <dbReference type="ARBA" id="ARBA00004123"/>
    </source>
</evidence>
<protein>
    <submittedName>
        <fullName evidence="9">Recombining binding protein suppressor of hairless-like protein</fullName>
    </submittedName>
</protein>
<dbReference type="PANTHER" id="PTHR10665">
    <property type="entry name" value="RECOMBINING BINDING PROTEIN SUPPRESSOR OF HAIRLESS"/>
    <property type="match status" value="1"/>
</dbReference>
<dbReference type="InterPro" id="IPR037095">
    <property type="entry name" value="RBP-J/Cbf11_DNA-bd_sf"/>
</dbReference>
<evidence type="ECO:0000256" key="5">
    <source>
        <dbReference type="ARBA" id="ARBA00023163"/>
    </source>
</evidence>
<dbReference type="SUPFAM" id="SSF49417">
    <property type="entry name" value="p53-like transcription factors"/>
    <property type="match status" value="1"/>
</dbReference>
<dbReference type="InterPro" id="IPR008967">
    <property type="entry name" value="p53-like_TF_DNA-bd_sf"/>
</dbReference>
<dbReference type="GO" id="GO:0000978">
    <property type="term" value="F:RNA polymerase II cis-regulatory region sequence-specific DNA binding"/>
    <property type="evidence" value="ECO:0007669"/>
    <property type="project" value="InterPro"/>
</dbReference>
<dbReference type="Gene3D" id="2.80.10.50">
    <property type="match status" value="1"/>
</dbReference>
<comment type="caution">
    <text evidence="9">The sequence shown here is derived from an EMBL/GenBank/DDBJ whole genome shotgun (WGS) entry which is preliminary data.</text>
</comment>
<dbReference type="SMART" id="SM01268">
    <property type="entry name" value="BTD"/>
    <property type="match status" value="1"/>
</dbReference>
<dbReference type="OrthoDB" id="5600360at2759"/>
<evidence type="ECO:0000313" key="10">
    <source>
        <dbReference type="Proteomes" id="UP000093000"/>
    </source>
</evidence>
<evidence type="ECO:0000313" key="9">
    <source>
        <dbReference type="EMBL" id="OBZ86907.1"/>
    </source>
</evidence>
<keyword evidence="10" id="KW-1185">Reference proteome</keyword>
<evidence type="ECO:0000256" key="2">
    <source>
        <dbReference type="ARBA" id="ARBA00009704"/>
    </source>
</evidence>
<proteinExistence type="inferred from homology"/>
<dbReference type="SMART" id="SM01267">
    <property type="entry name" value="LAG1_DNAbind"/>
    <property type="match status" value="1"/>
</dbReference>
<dbReference type="Pfam" id="PF09271">
    <property type="entry name" value="LAG1-DNAbind"/>
    <property type="match status" value="1"/>
</dbReference>
<evidence type="ECO:0000259" key="8">
    <source>
        <dbReference type="SMART" id="SM01268"/>
    </source>
</evidence>
<dbReference type="GO" id="GO:0001228">
    <property type="term" value="F:DNA-binding transcription activator activity, RNA polymerase II-specific"/>
    <property type="evidence" value="ECO:0007669"/>
    <property type="project" value="InterPro"/>
</dbReference>
<dbReference type="SUPFAM" id="SSF81296">
    <property type="entry name" value="E set domains"/>
    <property type="match status" value="1"/>
</dbReference>
<keyword evidence="3" id="KW-0805">Transcription regulation</keyword>
<dbReference type="InterPro" id="IPR038007">
    <property type="entry name" value="RBP-Jkappa_IPT"/>
</dbReference>
<reference evidence="9 10" key="1">
    <citation type="submission" date="2016-03" db="EMBL/GenBank/DDBJ databases">
        <title>Choanephora cucurbitarum.</title>
        <authorList>
            <person name="Min B."/>
            <person name="Park H."/>
            <person name="Park J.-H."/>
            <person name="Shin H.-D."/>
            <person name="Choi I.-G."/>
        </authorList>
    </citation>
    <scope>NUCLEOTIDE SEQUENCE [LARGE SCALE GENOMIC DNA]</scope>
    <source>
        <strain evidence="9 10">KUS-F28377</strain>
    </source>
</reference>
<name>A0A1C7NCT7_9FUNG</name>
<dbReference type="Pfam" id="PF20144">
    <property type="entry name" value="TIG_SUH"/>
    <property type="match status" value="1"/>
</dbReference>
<evidence type="ECO:0000259" key="7">
    <source>
        <dbReference type="SMART" id="SM01267"/>
    </source>
</evidence>
<feature type="domain" description="RBP-J/Cbf11/Cbf12 DNA binding" evidence="7">
    <location>
        <begin position="213"/>
        <end position="403"/>
    </location>
</feature>
<dbReference type="InterPro" id="IPR014756">
    <property type="entry name" value="Ig_E-set"/>
</dbReference>
<evidence type="ECO:0000256" key="6">
    <source>
        <dbReference type="ARBA" id="ARBA00023242"/>
    </source>
</evidence>
<dbReference type="Proteomes" id="UP000093000">
    <property type="component" value="Unassembled WGS sequence"/>
</dbReference>
<gene>
    <name evidence="9" type="primary">RBPJL_0</name>
    <name evidence="9" type="ORF">A0J61_05042</name>
</gene>
<comment type="subcellular location">
    <subcellularLocation>
        <location evidence="1">Nucleus</location>
    </subcellularLocation>
</comment>
<dbReference type="Gene3D" id="2.60.40.1450">
    <property type="entry name" value="LAG1, DNA binding domain"/>
    <property type="match status" value="1"/>
</dbReference>
<dbReference type="GO" id="GO:0005634">
    <property type="term" value="C:nucleus"/>
    <property type="evidence" value="ECO:0007669"/>
    <property type="project" value="UniProtKB-SubCell"/>
</dbReference>
<keyword evidence="5" id="KW-0804">Transcription</keyword>
<sequence length="762" mass="85469">MTTNPNDPSLSRKRKPECYPYFQPNQEDEIIKPSDISNWEASLTPFLPQTSFVNDIHQMLSLEEQPGLQMHDLPAANYPIQSWNQTSGHHDSTTPGFFTPGFLESLHEENSSQTWSSNLQNTTIMLPDIKPPVVLEDSTPSSPIPTAFASSVPLVASSSSSSSANSSPPVPAAEEYRFDSKRSAILQYTLDEFKLKHTIHQYLTHQLNHQEKTVLILTSKVAQKSYGTEKRFLCPPPTTVLIGTEWWTTSDTQPSNENEILTLPDGTHLFPPKLTISLSGETVQSGHIEWSTLSGTTVGQTGQHPTKTALTMHPSDHPSRFRSFADARNQSIDLYHNPTHELLRSGKAVSKHLFINDADEKRKRVEAMIRLELANGLQLALLSKGIKVISKPSKKRQSVKNMDLCIHHGTTVSLFNRIRSQTVSTKYLGVSSESTETCFVARTTRWDPFVIWLVDNEENHQMDILLGQQDYRDLPDSLPAPPAIAMKRQQMIPIHYNQHVVLQCLTTGLVSPIMILRKVEKASTVVGGSLMNDEEVLGDPVSQLHKVALQIVTPSHEQPTYLACLNDIVGMFKTTEARRPVVTERMVEKVVRKRRVSMDPVDDLFSRKSSISSTSSSTNTRRSSIQAGLGACWQEDVSDAGVWTIVGTDCIAYRFLLPSHSLFQEEMDVSSMLLSTPFPFLLNISMKTIHTLNLYGQNFSRDLQVWFGDIRAMTDYGSRELLTCQIPSHQALVQIKERYHHIPILLVRGDGTVCRTHKTLPF</sequence>
<dbReference type="InterPro" id="IPR015351">
    <property type="entry name" value="RBP-J/Cbf11/Cbf12_DNA-bd"/>
</dbReference>
<evidence type="ECO:0000256" key="3">
    <source>
        <dbReference type="ARBA" id="ARBA00023015"/>
    </source>
</evidence>
<dbReference type="Pfam" id="PF09270">
    <property type="entry name" value="BTD"/>
    <property type="match status" value="1"/>
</dbReference>
<dbReference type="AlphaFoldDB" id="A0A1C7NCT7"/>
<dbReference type="InParanoid" id="A0A1C7NCT7"/>
<keyword evidence="4" id="KW-0238">DNA-binding</keyword>
<dbReference type="InterPro" id="IPR040159">
    <property type="entry name" value="CLS_fam"/>
</dbReference>
<feature type="domain" description="Beta-trefoil DNA-binding" evidence="8">
    <location>
        <begin position="404"/>
        <end position="633"/>
    </location>
</feature>
<keyword evidence="6" id="KW-0539">Nucleus</keyword>
<comment type="similarity">
    <text evidence="2">Belongs to the Su(H) family.</text>
</comment>
<dbReference type="SUPFAM" id="SSF110217">
    <property type="entry name" value="DNA-binding protein LAG-1 (CSL)"/>
    <property type="match status" value="1"/>
</dbReference>